<dbReference type="InterPro" id="IPR050832">
    <property type="entry name" value="Bact_Acetyltransf"/>
</dbReference>
<reference evidence="4" key="1">
    <citation type="submission" date="2016-04" db="EMBL/GenBank/DDBJ databases">
        <authorList>
            <person name="Evans L.H."/>
            <person name="Alamgir A."/>
            <person name="Owens N."/>
            <person name="Weber N.D."/>
            <person name="Virtaneva K."/>
            <person name="Barbian K."/>
            <person name="Babar A."/>
            <person name="Rosenke K."/>
        </authorList>
    </citation>
    <scope>NUCLEOTIDE SEQUENCE</scope>
    <source>
        <strain evidence="4">Nono1</strain>
    </source>
</reference>
<sequence>MTDRPVLAARLAVESDTERVVELRAESERWLAERGIQQWTAKWDEIGREKIRRNIANRETWVFEAGGEVVATVTLNTRPDLDFWDPDTDGPALYLYKLLVARDQAGRGLGGDIVDWSVDQAARQGFPWLRLDVWRTNHGLQRYYLEHGFEHVRTVVVDGRDSGACFQRRAAPVSVPNIVEEGVRDVL</sequence>
<evidence type="ECO:0000256" key="1">
    <source>
        <dbReference type="ARBA" id="ARBA00022679"/>
    </source>
</evidence>
<gene>
    <name evidence="4" type="ORF">BN4615_P657</name>
</gene>
<dbReference type="EMBL" id="LT559118">
    <property type="protein sequence ID" value="SBO91143.1"/>
    <property type="molecule type" value="Genomic_DNA"/>
</dbReference>
<evidence type="ECO:0000259" key="3">
    <source>
        <dbReference type="PROSITE" id="PS51186"/>
    </source>
</evidence>
<dbReference type="AlphaFoldDB" id="A0A1M4DX24"/>
<dbReference type="InterPro" id="IPR000182">
    <property type="entry name" value="GNAT_dom"/>
</dbReference>
<dbReference type="RefSeq" id="WP_225270539.1">
    <property type="nucleotide sequence ID" value="NZ_CP084058.1"/>
</dbReference>
<dbReference type="PANTHER" id="PTHR43877:SF2">
    <property type="entry name" value="AMINOALKYLPHOSPHONATE N-ACETYLTRANSFERASE-RELATED"/>
    <property type="match status" value="1"/>
</dbReference>
<feature type="domain" description="N-acetyltransferase" evidence="3">
    <location>
        <begin position="7"/>
        <end position="172"/>
    </location>
</feature>
<dbReference type="Pfam" id="PF00583">
    <property type="entry name" value="Acetyltransf_1"/>
    <property type="match status" value="1"/>
</dbReference>
<dbReference type="GO" id="GO:0016747">
    <property type="term" value="F:acyltransferase activity, transferring groups other than amino-acyl groups"/>
    <property type="evidence" value="ECO:0007669"/>
    <property type="project" value="InterPro"/>
</dbReference>
<keyword evidence="1 4" id="KW-0808">Transferase</keyword>
<dbReference type="PANTHER" id="PTHR43877">
    <property type="entry name" value="AMINOALKYLPHOSPHONATE N-ACETYLTRANSFERASE-RELATED-RELATED"/>
    <property type="match status" value="1"/>
</dbReference>
<dbReference type="SUPFAM" id="SSF55729">
    <property type="entry name" value="Acyl-CoA N-acyltransferases (Nat)"/>
    <property type="match status" value="1"/>
</dbReference>
<keyword evidence="2" id="KW-0012">Acyltransferase</keyword>
<dbReference type="InterPro" id="IPR016181">
    <property type="entry name" value="Acyl_CoA_acyltransferase"/>
</dbReference>
<proteinExistence type="predicted"/>
<accession>A0A1M4DX24</accession>
<protein>
    <submittedName>
        <fullName evidence="4">Acetyltransferase, GNAT family</fullName>
    </submittedName>
</protein>
<dbReference type="Gene3D" id="3.40.630.30">
    <property type="match status" value="1"/>
</dbReference>
<dbReference type="PROSITE" id="PS51186">
    <property type="entry name" value="GNAT"/>
    <property type="match status" value="1"/>
</dbReference>
<evidence type="ECO:0000313" key="4">
    <source>
        <dbReference type="EMBL" id="SBO91143.1"/>
    </source>
</evidence>
<organism evidence="4">
    <name type="scientific">Nonomuraea gerenzanensis</name>
    <dbReference type="NCBI Taxonomy" id="93944"/>
    <lineage>
        <taxon>Bacteria</taxon>
        <taxon>Bacillati</taxon>
        <taxon>Actinomycetota</taxon>
        <taxon>Actinomycetes</taxon>
        <taxon>Streptosporangiales</taxon>
        <taxon>Streptosporangiaceae</taxon>
        <taxon>Nonomuraea</taxon>
    </lineage>
</organism>
<dbReference type="CDD" id="cd04301">
    <property type="entry name" value="NAT_SF"/>
    <property type="match status" value="1"/>
</dbReference>
<name>A0A1M4DX24_9ACTN</name>
<evidence type="ECO:0000256" key="2">
    <source>
        <dbReference type="ARBA" id="ARBA00023315"/>
    </source>
</evidence>